<protein>
    <submittedName>
        <fullName evidence="2">Uncharacterized protein</fullName>
    </submittedName>
</protein>
<dbReference type="EMBL" id="SWJQ01001986">
    <property type="protein sequence ID" value="TRZ07074.1"/>
    <property type="molecule type" value="Genomic_DNA"/>
</dbReference>
<dbReference type="OrthoDB" id="10607130at2759"/>
<gene>
    <name evidence="2" type="ORF">HGM15179_020032</name>
</gene>
<organism evidence="2 3">
    <name type="scientific">Zosterops borbonicus</name>
    <dbReference type="NCBI Taxonomy" id="364589"/>
    <lineage>
        <taxon>Eukaryota</taxon>
        <taxon>Metazoa</taxon>
        <taxon>Chordata</taxon>
        <taxon>Craniata</taxon>
        <taxon>Vertebrata</taxon>
        <taxon>Euteleostomi</taxon>
        <taxon>Archelosauria</taxon>
        <taxon>Archosauria</taxon>
        <taxon>Dinosauria</taxon>
        <taxon>Saurischia</taxon>
        <taxon>Theropoda</taxon>
        <taxon>Coelurosauria</taxon>
        <taxon>Aves</taxon>
        <taxon>Neognathae</taxon>
        <taxon>Neoaves</taxon>
        <taxon>Telluraves</taxon>
        <taxon>Australaves</taxon>
        <taxon>Passeriformes</taxon>
        <taxon>Sylvioidea</taxon>
        <taxon>Zosteropidae</taxon>
        <taxon>Zosterops</taxon>
    </lineage>
</organism>
<evidence type="ECO:0000313" key="3">
    <source>
        <dbReference type="Proteomes" id="UP000796761"/>
    </source>
</evidence>
<sequence length="123" mass="13304">MLPCPAASVCPLQGPVYNRHTLPGDSEPMEQAKEILILRHKSLLVEVSGSGTCSTRKESQKEDSCSVQSEATPQLKPCHSFTVGNTEKVWEGKESRSKSVCAIPPPQPSSASWGGRKELSLEI</sequence>
<dbReference type="Proteomes" id="UP000796761">
    <property type="component" value="Unassembled WGS sequence"/>
</dbReference>
<reference evidence="2" key="1">
    <citation type="submission" date="2019-04" db="EMBL/GenBank/DDBJ databases">
        <title>Genome assembly of Zosterops borbonicus 15179.</title>
        <authorList>
            <person name="Leroy T."/>
            <person name="Anselmetti Y."/>
            <person name="Tilak M.-K."/>
            <person name="Nabholz B."/>
        </authorList>
    </citation>
    <scope>NUCLEOTIDE SEQUENCE</scope>
    <source>
        <strain evidence="2">HGM_15179</strain>
        <tissue evidence="2">Muscle</tissue>
    </source>
</reference>
<evidence type="ECO:0000256" key="1">
    <source>
        <dbReference type="SAM" id="MobiDB-lite"/>
    </source>
</evidence>
<accession>A0A8K1FVD1</accession>
<feature type="region of interest" description="Disordered" evidence="1">
    <location>
        <begin position="94"/>
        <end position="123"/>
    </location>
</feature>
<evidence type="ECO:0000313" key="2">
    <source>
        <dbReference type="EMBL" id="TRZ07074.1"/>
    </source>
</evidence>
<comment type="caution">
    <text evidence="2">The sequence shown here is derived from an EMBL/GenBank/DDBJ whole genome shotgun (WGS) entry which is preliminary data.</text>
</comment>
<proteinExistence type="predicted"/>
<dbReference type="Gene3D" id="6.10.250.2020">
    <property type="match status" value="1"/>
</dbReference>
<keyword evidence="3" id="KW-1185">Reference proteome</keyword>
<name>A0A8K1FVD1_9PASS</name>
<dbReference type="AlphaFoldDB" id="A0A8K1FVD1"/>